<accession>A0A5N5WSB9</accession>
<dbReference type="Gene3D" id="3.40.50.720">
    <property type="entry name" value="NAD(P)-binding Rossmann-like Domain"/>
    <property type="match status" value="2"/>
</dbReference>
<dbReference type="InterPro" id="IPR056501">
    <property type="entry name" value="NAD-bd_HRPKS_sdrA"/>
</dbReference>
<dbReference type="GO" id="GO:0031177">
    <property type="term" value="F:phosphopantetheine binding"/>
    <property type="evidence" value="ECO:0007669"/>
    <property type="project" value="InterPro"/>
</dbReference>
<dbReference type="PANTHER" id="PTHR43775">
    <property type="entry name" value="FATTY ACID SYNTHASE"/>
    <property type="match status" value="1"/>
</dbReference>
<dbReference type="CDD" id="cd05195">
    <property type="entry name" value="enoyl_red"/>
    <property type="match status" value="1"/>
</dbReference>
<feature type="domain" description="Carrier" evidence="4">
    <location>
        <begin position="660"/>
        <end position="737"/>
    </location>
</feature>
<dbReference type="InterPro" id="IPR050091">
    <property type="entry name" value="PKS_NRPS_Biosynth_Enz"/>
</dbReference>
<dbReference type="Pfam" id="PF08659">
    <property type="entry name" value="KR"/>
    <property type="match status" value="1"/>
</dbReference>
<dbReference type="SMART" id="SM00822">
    <property type="entry name" value="PKS_KR"/>
    <property type="match status" value="1"/>
</dbReference>
<dbReference type="AlphaFoldDB" id="A0A5N5WSB9"/>
<reference evidence="5 6" key="1">
    <citation type="submission" date="2019-04" db="EMBL/GenBank/DDBJ databases">
        <title>Friends and foes A comparative genomics study of 23 Aspergillus species from section Flavi.</title>
        <authorList>
            <consortium name="DOE Joint Genome Institute"/>
            <person name="Kjaerbolling I."/>
            <person name="Vesth T."/>
            <person name="Frisvad J.C."/>
            <person name="Nybo J.L."/>
            <person name="Theobald S."/>
            <person name="Kildgaard S."/>
            <person name="Isbrandt T."/>
            <person name="Kuo A."/>
            <person name="Sato A."/>
            <person name="Lyhne E.K."/>
            <person name="Kogle M.E."/>
            <person name="Wiebenga A."/>
            <person name="Kun R.S."/>
            <person name="Lubbers R.J."/>
            <person name="Makela M.R."/>
            <person name="Barry K."/>
            <person name="Chovatia M."/>
            <person name="Clum A."/>
            <person name="Daum C."/>
            <person name="Haridas S."/>
            <person name="He G."/>
            <person name="LaButti K."/>
            <person name="Lipzen A."/>
            <person name="Mondo S."/>
            <person name="Riley R."/>
            <person name="Salamov A."/>
            <person name="Simmons B.A."/>
            <person name="Magnuson J.K."/>
            <person name="Henrissat B."/>
            <person name="Mortensen U.H."/>
            <person name="Larsen T.O."/>
            <person name="Devries R.P."/>
            <person name="Grigoriev I.V."/>
            <person name="Machida M."/>
            <person name="Baker S.E."/>
            <person name="Andersen M.R."/>
        </authorList>
    </citation>
    <scope>NUCLEOTIDE SEQUENCE [LARGE SCALE GENOMIC DNA]</scope>
    <source>
        <strain evidence="5 6">CBS 151.66</strain>
    </source>
</reference>
<dbReference type="SMART" id="SM00829">
    <property type="entry name" value="PKS_ER"/>
    <property type="match status" value="1"/>
</dbReference>
<evidence type="ECO:0000256" key="3">
    <source>
        <dbReference type="ARBA" id="ARBA00023268"/>
    </source>
</evidence>
<evidence type="ECO:0000256" key="2">
    <source>
        <dbReference type="ARBA" id="ARBA00022553"/>
    </source>
</evidence>
<keyword evidence="2" id="KW-0597">Phosphoprotein</keyword>
<dbReference type="Gene3D" id="1.10.1200.10">
    <property type="entry name" value="ACP-like"/>
    <property type="match status" value="1"/>
</dbReference>
<keyword evidence="1" id="KW-0596">Phosphopantetheine</keyword>
<evidence type="ECO:0000313" key="5">
    <source>
        <dbReference type="EMBL" id="KAB8070012.1"/>
    </source>
</evidence>
<dbReference type="Pfam" id="PF00107">
    <property type="entry name" value="ADH_zinc_N"/>
    <property type="match status" value="1"/>
</dbReference>
<dbReference type="Gene3D" id="3.90.180.10">
    <property type="entry name" value="Medium-chain alcohol dehydrogenases, catalytic domain"/>
    <property type="match status" value="1"/>
</dbReference>
<dbReference type="SUPFAM" id="SSF51735">
    <property type="entry name" value="NAD(P)-binding Rossmann-fold domains"/>
    <property type="match status" value="2"/>
</dbReference>
<dbReference type="InterPro" id="IPR036736">
    <property type="entry name" value="ACP-like_sf"/>
</dbReference>
<protein>
    <submittedName>
        <fullName evidence="5">KR domain-containing protein</fullName>
    </submittedName>
</protein>
<gene>
    <name evidence="5" type="ORF">BDV29DRAFT_194427</name>
</gene>
<organism evidence="5 6">
    <name type="scientific">Aspergillus leporis</name>
    <dbReference type="NCBI Taxonomy" id="41062"/>
    <lineage>
        <taxon>Eukaryota</taxon>
        <taxon>Fungi</taxon>
        <taxon>Dikarya</taxon>
        <taxon>Ascomycota</taxon>
        <taxon>Pezizomycotina</taxon>
        <taxon>Eurotiomycetes</taxon>
        <taxon>Eurotiomycetidae</taxon>
        <taxon>Eurotiales</taxon>
        <taxon>Aspergillaceae</taxon>
        <taxon>Aspergillus</taxon>
        <taxon>Aspergillus subgen. Circumdati</taxon>
    </lineage>
</organism>
<dbReference type="InterPro" id="IPR020806">
    <property type="entry name" value="PKS_PP-bd"/>
</dbReference>
<evidence type="ECO:0000259" key="4">
    <source>
        <dbReference type="PROSITE" id="PS50075"/>
    </source>
</evidence>
<dbReference type="SMART" id="SM00823">
    <property type="entry name" value="PKS_PP"/>
    <property type="match status" value="1"/>
</dbReference>
<dbReference type="PANTHER" id="PTHR43775:SF29">
    <property type="entry name" value="ASPERFURANONE POLYKETIDE SYNTHASE AFOG-RELATED"/>
    <property type="match status" value="1"/>
</dbReference>
<dbReference type="InterPro" id="IPR013968">
    <property type="entry name" value="PKS_KR"/>
</dbReference>
<dbReference type="EMBL" id="ML732317">
    <property type="protein sequence ID" value="KAB8070012.1"/>
    <property type="molecule type" value="Genomic_DNA"/>
</dbReference>
<proteinExistence type="predicted"/>
<name>A0A5N5WSB9_9EURO</name>
<dbReference type="InterPro" id="IPR011032">
    <property type="entry name" value="GroES-like_sf"/>
</dbReference>
<dbReference type="Pfam" id="PF00550">
    <property type="entry name" value="PP-binding"/>
    <property type="match status" value="1"/>
</dbReference>
<dbReference type="GO" id="GO:0016491">
    <property type="term" value="F:oxidoreductase activity"/>
    <property type="evidence" value="ECO:0007669"/>
    <property type="project" value="InterPro"/>
</dbReference>
<dbReference type="OrthoDB" id="329835at2759"/>
<dbReference type="PROSITE" id="PS50075">
    <property type="entry name" value="CARRIER"/>
    <property type="match status" value="1"/>
</dbReference>
<dbReference type="GO" id="GO:0044550">
    <property type="term" value="P:secondary metabolite biosynthetic process"/>
    <property type="evidence" value="ECO:0007669"/>
    <property type="project" value="TreeGrafter"/>
</dbReference>
<keyword evidence="6" id="KW-1185">Reference proteome</keyword>
<dbReference type="InterPro" id="IPR009081">
    <property type="entry name" value="PP-bd_ACP"/>
</dbReference>
<dbReference type="InterPro" id="IPR036291">
    <property type="entry name" value="NAD(P)-bd_dom_sf"/>
</dbReference>
<dbReference type="SUPFAM" id="SSF50129">
    <property type="entry name" value="GroES-like"/>
    <property type="match status" value="1"/>
</dbReference>
<evidence type="ECO:0000256" key="1">
    <source>
        <dbReference type="ARBA" id="ARBA00022450"/>
    </source>
</evidence>
<dbReference type="Proteomes" id="UP000326565">
    <property type="component" value="Unassembled WGS sequence"/>
</dbReference>
<dbReference type="GO" id="GO:0004312">
    <property type="term" value="F:fatty acid synthase activity"/>
    <property type="evidence" value="ECO:0007669"/>
    <property type="project" value="TreeGrafter"/>
</dbReference>
<dbReference type="Pfam" id="PF23114">
    <property type="entry name" value="NAD-bd_HRPKS_sdrA"/>
    <property type="match status" value="1"/>
</dbReference>
<sequence>MDRSLLESVVSDDFTSLASMLQHSQCTLWVTRGAAMASDDPWKALHLGLLRTLRNENHSRRFVSLDLDPLRDPWTAQSCDAIVNVLNAVDASHEKEFEYAEHDGIIHVPRTFSDLSPSDKEDLVVLEPFQNETRLVRLDVQTPGLLDSLHFKLCSADEAWSSELPEDWVEIEPRAFGLNFRDIMVAMGQLETNRVMGFECAGVVTRLGKAARTGAGGLAIGDRAAIILAQLVGAEVFTTAGTHSKRSFLMDKFKLASDHVFSSRDSGFVEGIKVCTNGKGVDVVVNSLAGPLLQNSFDCLANFGRFVEIGKKDIEQNSRLGMSTFARNVSFSSIDILYWEEAKSAETIDLVGPISEYPMSAIEKAFRTMQSGQHVGKLVVAAAGTDMIPVRRGTMPVALKPDASYLIVGGLGGIGRRICEWMVDHGARHLLILSRSGRTDPFVTGLQERACVVRIYSCDVADESQLHAVLQQCHEDNMPPIRGIIQAAMVLKDALVSQMTADDFHVALRPKVQGSWNLHKISSEVDLFVMLSSLVGVMGGAGQANYAAAGVFQDALAQHRVAQGKPAVTIDLGMVKSIGYVAETDLAVAKRLARIGYQPMHKEEALALTTDADWMQEARFAGIKYRDPLKDDRGGALSSSHPADEDSVRARLNRASTEKEATALVVQAMGHRLVTMFGLTESEMSATQTLASVGVDSRVAIELRNWITAQLNVDISVFELMEGRTIAEVAEVVVKKYGARSKV</sequence>
<dbReference type="GO" id="GO:0006633">
    <property type="term" value="P:fatty acid biosynthetic process"/>
    <property type="evidence" value="ECO:0007669"/>
    <property type="project" value="TreeGrafter"/>
</dbReference>
<dbReference type="SUPFAM" id="SSF47336">
    <property type="entry name" value="ACP-like"/>
    <property type="match status" value="1"/>
</dbReference>
<dbReference type="InterPro" id="IPR057326">
    <property type="entry name" value="KR_dom"/>
</dbReference>
<evidence type="ECO:0000313" key="6">
    <source>
        <dbReference type="Proteomes" id="UP000326565"/>
    </source>
</evidence>
<dbReference type="InterPro" id="IPR020843">
    <property type="entry name" value="ER"/>
</dbReference>
<keyword evidence="3" id="KW-0511">Multifunctional enzyme</keyword>
<dbReference type="InterPro" id="IPR013149">
    <property type="entry name" value="ADH-like_C"/>
</dbReference>